<evidence type="ECO:0000256" key="1">
    <source>
        <dbReference type="SAM" id="MobiDB-lite"/>
    </source>
</evidence>
<keyword evidence="4" id="KW-1185">Reference proteome</keyword>
<accession>A0A5B7EEL0</accession>
<evidence type="ECO:0008006" key="5">
    <source>
        <dbReference type="Google" id="ProtNLM"/>
    </source>
</evidence>
<proteinExistence type="predicted"/>
<gene>
    <name evidence="3" type="ORF">E2C01_025963</name>
</gene>
<comment type="caution">
    <text evidence="3">The sequence shown here is derived from an EMBL/GenBank/DDBJ whole genome shotgun (WGS) entry which is preliminary data.</text>
</comment>
<protein>
    <recommendedName>
        <fullName evidence="5">Secreted protein</fullName>
    </recommendedName>
</protein>
<dbReference type="AlphaFoldDB" id="A0A5B7EEL0"/>
<reference evidence="3 4" key="1">
    <citation type="submission" date="2019-05" db="EMBL/GenBank/DDBJ databases">
        <title>Another draft genome of Portunus trituberculatus and its Hox gene families provides insights of decapod evolution.</title>
        <authorList>
            <person name="Jeong J.-H."/>
            <person name="Song I."/>
            <person name="Kim S."/>
            <person name="Choi T."/>
            <person name="Kim D."/>
            <person name="Ryu S."/>
            <person name="Kim W."/>
        </authorList>
    </citation>
    <scope>NUCLEOTIDE SEQUENCE [LARGE SCALE GENOMIC DNA]</scope>
    <source>
        <tissue evidence="3">Muscle</tissue>
    </source>
</reference>
<dbReference type="Proteomes" id="UP000324222">
    <property type="component" value="Unassembled WGS sequence"/>
</dbReference>
<keyword evidence="2" id="KW-0732">Signal</keyword>
<feature type="chain" id="PRO_5022939963" description="Secreted protein" evidence="2">
    <location>
        <begin position="20"/>
        <end position="87"/>
    </location>
</feature>
<name>A0A5B7EEL0_PORTR</name>
<dbReference type="EMBL" id="VSRR010002665">
    <property type="protein sequence ID" value="MPC32641.1"/>
    <property type="molecule type" value="Genomic_DNA"/>
</dbReference>
<feature type="region of interest" description="Disordered" evidence="1">
    <location>
        <begin position="18"/>
        <end position="47"/>
    </location>
</feature>
<evidence type="ECO:0000313" key="4">
    <source>
        <dbReference type="Proteomes" id="UP000324222"/>
    </source>
</evidence>
<feature type="compositionally biased region" description="Polar residues" evidence="1">
    <location>
        <begin position="37"/>
        <end position="47"/>
    </location>
</feature>
<evidence type="ECO:0000313" key="3">
    <source>
        <dbReference type="EMBL" id="MPC32641.1"/>
    </source>
</evidence>
<sequence>MLLLDKFTAVIFLFTVGSGWPSPDRQHREGQGRHKQTPTNLTNQLDGNQNSLNVLAVEVLWFLPRETDGIKDTVVREEGLGQDYSAT</sequence>
<evidence type="ECO:0000256" key="2">
    <source>
        <dbReference type="SAM" id="SignalP"/>
    </source>
</evidence>
<feature type="signal peptide" evidence="2">
    <location>
        <begin position="1"/>
        <end position="19"/>
    </location>
</feature>
<organism evidence="3 4">
    <name type="scientific">Portunus trituberculatus</name>
    <name type="common">Swimming crab</name>
    <name type="synonym">Neptunus trituberculatus</name>
    <dbReference type="NCBI Taxonomy" id="210409"/>
    <lineage>
        <taxon>Eukaryota</taxon>
        <taxon>Metazoa</taxon>
        <taxon>Ecdysozoa</taxon>
        <taxon>Arthropoda</taxon>
        <taxon>Crustacea</taxon>
        <taxon>Multicrustacea</taxon>
        <taxon>Malacostraca</taxon>
        <taxon>Eumalacostraca</taxon>
        <taxon>Eucarida</taxon>
        <taxon>Decapoda</taxon>
        <taxon>Pleocyemata</taxon>
        <taxon>Brachyura</taxon>
        <taxon>Eubrachyura</taxon>
        <taxon>Portunoidea</taxon>
        <taxon>Portunidae</taxon>
        <taxon>Portuninae</taxon>
        <taxon>Portunus</taxon>
    </lineage>
</organism>